<sequence>MRDSVGEALPADSDALQHTVTAQLMHDQRILHRSRSLCLIWNQATHKMRVSRPQVGHQLVQVLPVKR</sequence>
<comment type="caution">
    <text evidence="1">The sequence shown here is derived from an EMBL/GenBank/DDBJ whole genome shotgun (WGS) entry which is preliminary data.</text>
</comment>
<proteinExistence type="predicted"/>
<gene>
    <name evidence="1" type="ORF">DNTS_015325</name>
</gene>
<name>A0A553NWQ3_9TELE</name>
<organism evidence="1 2">
    <name type="scientific">Danionella cerebrum</name>
    <dbReference type="NCBI Taxonomy" id="2873325"/>
    <lineage>
        <taxon>Eukaryota</taxon>
        <taxon>Metazoa</taxon>
        <taxon>Chordata</taxon>
        <taxon>Craniata</taxon>
        <taxon>Vertebrata</taxon>
        <taxon>Euteleostomi</taxon>
        <taxon>Actinopterygii</taxon>
        <taxon>Neopterygii</taxon>
        <taxon>Teleostei</taxon>
        <taxon>Ostariophysi</taxon>
        <taxon>Cypriniformes</taxon>
        <taxon>Danionidae</taxon>
        <taxon>Danioninae</taxon>
        <taxon>Danionella</taxon>
    </lineage>
</organism>
<evidence type="ECO:0000313" key="2">
    <source>
        <dbReference type="Proteomes" id="UP000316079"/>
    </source>
</evidence>
<accession>A0A553NWQ3</accession>
<dbReference type="AlphaFoldDB" id="A0A553NWQ3"/>
<protein>
    <submittedName>
        <fullName evidence="1">Uncharacterized protein</fullName>
    </submittedName>
</protein>
<dbReference type="EMBL" id="SRMA01026774">
    <property type="protein sequence ID" value="TRY69863.1"/>
    <property type="molecule type" value="Genomic_DNA"/>
</dbReference>
<reference evidence="1 2" key="1">
    <citation type="journal article" date="2019" name="Sci. Data">
        <title>Hybrid genome assembly and annotation of Danionella translucida.</title>
        <authorList>
            <person name="Kadobianskyi M."/>
            <person name="Schulze L."/>
            <person name="Schuelke M."/>
            <person name="Judkewitz B."/>
        </authorList>
    </citation>
    <scope>NUCLEOTIDE SEQUENCE [LARGE SCALE GENOMIC DNA]</scope>
    <source>
        <strain evidence="1 2">Bolton</strain>
    </source>
</reference>
<keyword evidence="2" id="KW-1185">Reference proteome</keyword>
<dbReference type="Proteomes" id="UP000316079">
    <property type="component" value="Unassembled WGS sequence"/>
</dbReference>
<dbReference type="OrthoDB" id="8980844at2759"/>
<evidence type="ECO:0000313" key="1">
    <source>
        <dbReference type="EMBL" id="TRY69863.1"/>
    </source>
</evidence>